<sequence length="10" mass="1309">MFSFAWYQTK</sequence>
<accession>A0A0E9VDD3</accession>
<organism evidence="1">
    <name type="scientific">Anguilla anguilla</name>
    <name type="common">European freshwater eel</name>
    <name type="synonym">Muraena anguilla</name>
    <dbReference type="NCBI Taxonomy" id="7936"/>
    <lineage>
        <taxon>Eukaryota</taxon>
        <taxon>Metazoa</taxon>
        <taxon>Chordata</taxon>
        <taxon>Craniata</taxon>
        <taxon>Vertebrata</taxon>
        <taxon>Euteleostomi</taxon>
        <taxon>Actinopterygii</taxon>
        <taxon>Neopterygii</taxon>
        <taxon>Teleostei</taxon>
        <taxon>Anguilliformes</taxon>
        <taxon>Anguillidae</taxon>
        <taxon>Anguilla</taxon>
    </lineage>
</organism>
<reference evidence="1" key="1">
    <citation type="submission" date="2014-11" db="EMBL/GenBank/DDBJ databases">
        <authorList>
            <person name="Amaro Gonzalez C."/>
        </authorList>
    </citation>
    <scope>NUCLEOTIDE SEQUENCE</scope>
</reference>
<evidence type="ECO:0000313" key="1">
    <source>
        <dbReference type="EMBL" id="JAH75460.1"/>
    </source>
</evidence>
<protein>
    <submittedName>
        <fullName evidence="1">Uncharacterized protein</fullName>
    </submittedName>
</protein>
<proteinExistence type="predicted"/>
<reference evidence="1" key="2">
    <citation type="journal article" date="2015" name="Fish Shellfish Immunol.">
        <title>Early steps in the European eel (Anguilla anguilla)-Vibrio vulnificus interaction in the gills: Role of the RtxA13 toxin.</title>
        <authorList>
            <person name="Callol A."/>
            <person name="Pajuelo D."/>
            <person name="Ebbesson L."/>
            <person name="Teles M."/>
            <person name="MacKenzie S."/>
            <person name="Amaro C."/>
        </authorList>
    </citation>
    <scope>NUCLEOTIDE SEQUENCE</scope>
</reference>
<dbReference type="EMBL" id="GBXM01033117">
    <property type="protein sequence ID" value="JAH75460.1"/>
    <property type="molecule type" value="Transcribed_RNA"/>
</dbReference>
<name>A0A0E9VDD3_ANGAN</name>